<sequence length="279" mass="30734">MNATDEWYEVSRLTENGYRITEANDYGMFLVEGDERAVLVDAGAGVGELHSVVTDLVDTPITLVLTHTHWDHIGAASQFDDVLVSPLELPPDGRIRVDSLSGEFVERPTQFTNRWVDAGKELPNDFDPSEHAIEPTDADPLPADGRIDLGDRSLEVIELPGHSPGHVGLLDSATDTLYGGDVIHFDHNLYVMFEDCDLEAYADSIARLKDLRDDGAFEVLATSHNEPLSGDDLDIVDDLLEGLHEIAADGREYEIVETDWGEARSYEIGDSDVLTKTTI</sequence>
<evidence type="ECO:0000313" key="3">
    <source>
        <dbReference type="Proteomes" id="UP000308037"/>
    </source>
</evidence>
<dbReference type="PANTHER" id="PTHR42951">
    <property type="entry name" value="METALLO-BETA-LACTAMASE DOMAIN-CONTAINING"/>
    <property type="match status" value="1"/>
</dbReference>
<dbReference type="AlphaFoldDB" id="A0A4U5JAP5"/>
<name>A0A4U5JAP5_9EURY</name>
<keyword evidence="3" id="KW-1185">Reference proteome</keyword>
<dbReference type="Gene3D" id="3.60.15.10">
    <property type="entry name" value="Ribonuclease Z/Hydroxyacylglutathione hydrolase-like"/>
    <property type="match status" value="1"/>
</dbReference>
<dbReference type="Proteomes" id="UP000308037">
    <property type="component" value="Unassembled WGS sequence"/>
</dbReference>
<feature type="domain" description="Metallo-beta-lactamase" evidence="1">
    <location>
        <begin position="25"/>
        <end position="224"/>
    </location>
</feature>
<evidence type="ECO:0000259" key="1">
    <source>
        <dbReference type="SMART" id="SM00849"/>
    </source>
</evidence>
<gene>
    <name evidence="2" type="ORF">DM868_07020</name>
</gene>
<dbReference type="OrthoDB" id="197151at2157"/>
<organism evidence="2 3">
    <name type="scientific">Natronomonas salsuginis</name>
    <dbReference type="NCBI Taxonomy" id="2217661"/>
    <lineage>
        <taxon>Archaea</taxon>
        <taxon>Methanobacteriati</taxon>
        <taxon>Methanobacteriota</taxon>
        <taxon>Stenosarchaea group</taxon>
        <taxon>Halobacteria</taxon>
        <taxon>Halobacteriales</taxon>
        <taxon>Natronomonadaceae</taxon>
        <taxon>Natronomonas</taxon>
    </lineage>
</organism>
<dbReference type="PANTHER" id="PTHR42951:SF4">
    <property type="entry name" value="ACYL-COENZYME A THIOESTERASE MBLAC2"/>
    <property type="match status" value="1"/>
</dbReference>
<dbReference type="Pfam" id="PF00753">
    <property type="entry name" value="Lactamase_B"/>
    <property type="match status" value="1"/>
</dbReference>
<dbReference type="GO" id="GO:0016787">
    <property type="term" value="F:hydrolase activity"/>
    <property type="evidence" value="ECO:0007669"/>
    <property type="project" value="UniProtKB-KW"/>
</dbReference>
<dbReference type="InterPro" id="IPR036866">
    <property type="entry name" value="RibonucZ/Hydroxyglut_hydro"/>
</dbReference>
<evidence type="ECO:0000313" key="2">
    <source>
        <dbReference type="EMBL" id="TKR26240.1"/>
    </source>
</evidence>
<proteinExistence type="predicted"/>
<dbReference type="SMART" id="SM00849">
    <property type="entry name" value="Lactamase_B"/>
    <property type="match status" value="1"/>
</dbReference>
<dbReference type="EMBL" id="QKNX01000002">
    <property type="protein sequence ID" value="TKR26240.1"/>
    <property type="molecule type" value="Genomic_DNA"/>
</dbReference>
<accession>A0A4U5JAP5</accession>
<comment type="caution">
    <text evidence="2">The sequence shown here is derived from an EMBL/GenBank/DDBJ whole genome shotgun (WGS) entry which is preliminary data.</text>
</comment>
<dbReference type="RefSeq" id="WP_137276156.1">
    <property type="nucleotide sequence ID" value="NZ_QKNX01000002.1"/>
</dbReference>
<dbReference type="InterPro" id="IPR050855">
    <property type="entry name" value="NDM-1-like"/>
</dbReference>
<protein>
    <submittedName>
        <fullName evidence="2">MBL fold metallo-hydrolase</fullName>
    </submittedName>
</protein>
<keyword evidence="2" id="KW-0378">Hydrolase</keyword>
<dbReference type="SUPFAM" id="SSF56281">
    <property type="entry name" value="Metallo-hydrolase/oxidoreductase"/>
    <property type="match status" value="1"/>
</dbReference>
<dbReference type="InterPro" id="IPR001279">
    <property type="entry name" value="Metallo-B-lactamas"/>
</dbReference>
<reference evidence="2 3" key="1">
    <citation type="submission" date="2019-04" db="EMBL/GenBank/DDBJ databases">
        <title>Natronomonas sp. F20-122 a newhaloarchaeon isolated from a saline saltern of Isla Bacuta, Huelva, Spain.</title>
        <authorList>
            <person name="Duran-Viseras A."/>
            <person name="Sanchez-Porro C."/>
            <person name="Ventosa A."/>
        </authorList>
    </citation>
    <scope>NUCLEOTIDE SEQUENCE [LARGE SCALE GENOMIC DNA]</scope>
    <source>
        <strain evidence="2 3">F20-122</strain>
    </source>
</reference>